<keyword evidence="2" id="KW-0812">Transmembrane</keyword>
<keyword evidence="1" id="KW-0175">Coiled coil</keyword>
<dbReference type="InterPro" id="IPR018649">
    <property type="entry name" value="SHOCT"/>
</dbReference>
<accession>A0A6G7XIB7</accession>
<dbReference type="RefSeq" id="WP_166292683.1">
    <property type="nucleotide sequence ID" value="NZ_CP049863.1"/>
</dbReference>
<keyword evidence="5" id="KW-1185">Reference proteome</keyword>
<evidence type="ECO:0000256" key="2">
    <source>
        <dbReference type="SAM" id="Phobius"/>
    </source>
</evidence>
<feature type="domain" description="SHOCT" evidence="3">
    <location>
        <begin position="102"/>
        <end position="128"/>
    </location>
</feature>
<dbReference type="Pfam" id="PF09851">
    <property type="entry name" value="SHOCT"/>
    <property type="match status" value="1"/>
</dbReference>
<evidence type="ECO:0000259" key="3">
    <source>
        <dbReference type="Pfam" id="PF09851"/>
    </source>
</evidence>
<feature type="transmembrane region" description="Helical" evidence="2">
    <location>
        <begin position="47"/>
        <end position="66"/>
    </location>
</feature>
<sequence length="135" mass="15344">MSFWSSIWDVIWWFLTFFVFIAYLMALFSIIADLFRDRKLNGWLKALWLLFLVFLPFITALVYLIARGRGMAERAERQSQQAREQADAYIRTVATATPTPTDEIARAKELLDSGAITQAEFDSLKQAALGKAAAS</sequence>
<name>A0A6G7XIB7_9MICO</name>
<protein>
    <submittedName>
        <fullName evidence="4">SHOCT domain-containing protein</fullName>
    </submittedName>
</protein>
<proteinExistence type="predicted"/>
<keyword evidence="2" id="KW-0472">Membrane</keyword>
<keyword evidence="2" id="KW-1133">Transmembrane helix</keyword>
<evidence type="ECO:0000256" key="1">
    <source>
        <dbReference type="SAM" id="Coils"/>
    </source>
</evidence>
<feature type="transmembrane region" description="Helical" evidence="2">
    <location>
        <begin position="12"/>
        <end position="35"/>
    </location>
</feature>
<reference evidence="4 5" key="1">
    <citation type="submission" date="2020-03" db="EMBL/GenBank/DDBJ databases">
        <title>Leucobacter sp. nov., isolated from beetles.</title>
        <authorList>
            <person name="Hyun D.-W."/>
            <person name="Bae J.-W."/>
        </authorList>
    </citation>
    <scope>NUCLEOTIDE SEQUENCE [LARGE SCALE GENOMIC DNA]</scope>
    <source>
        <strain evidence="4 5">HDW9C</strain>
    </source>
</reference>
<gene>
    <name evidence="4" type="ORF">G7068_14910</name>
</gene>
<dbReference type="Proteomes" id="UP000502677">
    <property type="component" value="Chromosome"/>
</dbReference>
<evidence type="ECO:0000313" key="4">
    <source>
        <dbReference type="EMBL" id="QIK64350.1"/>
    </source>
</evidence>
<organism evidence="4 5">
    <name type="scientific">Leucobacter viscericola</name>
    <dbReference type="NCBI Taxonomy" id="2714935"/>
    <lineage>
        <taxon>Bacteria</taxon>
        <taxon>Bacillati</taxon>
        <taxon>Actinomycetota</taxon>
        <taxon>Actinomycetes</taxon>
        <taxon>Micrococcales</taxon>
        <taxon>Microbacteriaceae</taxon>
        <taxon>Leucobacter</taxon>
    </lineage>
</organism>
<feature type="coiled-coil region" evidence="1">
    <location>
        <begin position="65"/>
        <end position="92"/>
    </location>
</feature>
<dbReference type="KEGG" id="lvi:G7068_14910"/>
<dbReference type="AlphaFoldDB" id="A0A6G7XIB7"/>
<dbReference type="EMBL" id="CP049863">
    <property type="protein sequence ID" value="QIK64350.1"/>
    <property type="molecule type" value="Genomic_DNA"/>
</dbReference>
<evidence type="ECO:0000313" key="5">
    <source>
        <dbReference type="Proteomes" id="UP000502677"/>
    </source>
</evidence>